<dbReference type="AlphaFoldDB" id="A0A0R2A8M1"/>
<dbReference type="PATRIC" id="fig|1423718.3.peg.517"/>
<keyword evidence="2" id="KW-1185">Reference proteome</keyword>
<dbReference type="SUPFAM" id="SSF46689">
    <property type="entry name" value="Homeodomain-like"/>
    <property type="match status" value="1"/>
</dbReference>
<evidence type="ECO:0000313" key="1">
    <source>
        <dbReference type="EMBL" id="KRM63463.1"/>
    </source>
</evidence>
<proteinExistence type="predicted"/>
<accession>A0A0R2A8M1</accession>
<gene>
    <name evidence="1" type="ORF">FC14_GL000498</name>
</gene>
<evidence type="ECO:0000313" key="2">
    <source>
        <dbReference type="Proteomes" id="UP000051008"/>
    </source>
</evidence>
<sequence length="169" mass="19326">MVKSTFLNLPAEKQARITQALLHEFSRVPLATAQVAPIIKQAQIARGAFYKYFTDLTDAYQYLYQLALADIHQDLNFSKALTAKDYILLITNFLSGTKNSPYYDFIRLSVTQNDYFLRLHSPMKQLASKDWAVATLCHEAIFACLLEPEHQELYLARLEEALTTFLKGV</sequence>
<dbReference type="Gene3D" id="1.10.357.10">
    <property type="entry name" value="Tetracycline Repressor, domain 2"/>
    <property type="match status" value="1"/>
</dbReference>
<protein>
    <submittedName>
        <fullName evidence="1">Transcriptional regulator, TetR family</fullName>
    </submittedName>
</protein>
<dbReference type="EMBL" id="AYYP01000061">
    <property type="protein sequence ID" value="KRM63463.1"/>
    <property type="molecule type" value="Genomic_DNA"/>
</dbReference>
<dbReference type="RefSeq" id="WP_056977155.1">
    <property type="nucleotide sequence ID" value="NZ_AYYP01000061.1"/>
</dbReference>
<dbReference type="GeneID" id="75136701"/>
<dbReference type="Proteomes" id="UP000051008">
    <property type="component" value="Unassembled WGS sequence"/>
</dbReference>
<organism evidence="1 2">
    <name type="scientific">Ligilactobacillus agilis DSM 20509</name>
    <dbReference type="NCBI Taxonomy" id="1423718"/>
    <lineage>
        <taxon>Bacteria</taxon>
        <taxon>Bacillati</taxon>
        <taxon>Bacillota</taxon>
        <taxon>Bacilli</taxon>
        <taxon>Lactobacillales</taxon>
        <taxon>Lactobacillaceae</taxon>
        <taxon>Ligilactobacillus</taxon>
    </lineage>
</organism>
<reference evidence="1 2" key="1">
    <citation type="journal article" date="2015" name="Genome Announc.">
        <title>Expanding the biotechnology potential of lactobacilli through comparative genomics of 213 strains and associated genera.</title>
        <authorList>
            <person name="Sun Z."/>
            <person name="Harris H.M."/>
            <person name="McCann A."/>
            <person name="Guo C."/>
            <person name="Argimon S."/>
            <person name="Zhang W."/>
            <person name="Yang X."/>
            <person name="Jeffery I.B."/>
            <person name="Cooney J.C."/>
            <person name="Kagawa T.F."/>
            <person name="Liu W."/>
            <person name="Song Y."/>
            <person name="Salvetti E."/>
            <person name="Wrobel A."/>
            <person name="Rasinkangas P."/>
            <person name="Parkhill J."/>
            <person name="Rea M.C."/>
            <person name="O'Sullivan O."/>
            <person name="Ritari J."/>
            <person name="Douillard F.P."/>
            <person name="Paul Ross R."/>
            <person name="Yang R."/>
            <person name="Briner A.E."/>
            <person name="Felis G.E."/>
            <person name="de Vos W.M."/>
            <person name="Barrangou R."/>
            <person name="Klaenhammer T.R."/>
            <person name="Caufield P.W."/>
            <person name="Cui Y."/>
            <person name="Zhang H."/>
            <person name="O'Toole P.W."/>
        </authorList>
    </citation>
    <scope>NUCLEOTIDE SEQUENCE [LARGE SCALE GENOMIC DNA]</scope>
    <source>
        <strain evidence="1 2">DSM 20509</strain>
    </source>
</reference>
<name>A0A0R2A8M1_9LACO</name>
<comment type="caution">
    <text evidence="1">The sequence shown here is derived from an EMBL/GenBank/DDBJ whole genome shotgun (WGS) entry which is preliminary data.</text>
</comment>
<dbReference type="InterPro" id="IPR009057">
    <property type="entry name" value="Homeodomain-like_sf"/>
</dbReference>
<dbReference type="OrthoDB" id="9812484at2"/>